<dbReference type="AlphaFoldDB" id="A0A850SSK7"/>
<reference evidence="8 9" key="1">
    <citation type="submission" date="2020-06" db="EMBL/GenBank/DDBJ databases">
        <title>High-quality draft genome of sulfate reducer Desulfobacter latus type strain AcrS2 isolated from marine sediment.</title>
        <authorList>
            <person name="Hoppe M."/>
            <person name="Larsen C.K."/>
            <person name="Marshall I.P.G."/>
            <person name="Schramm A."/>
            <person name="Marietou A.G."/>
        </authorList>
    </citation>
    <scope>NUCLEOTIDE SEQUENCE [LARGE SCALE GENOMIC DNA]</scope>
    <source>
        <strain evidence="8 9">AcRS2</strain>
    </source>
</reference>
<dbReference type="PROSITE" id="PS51192">
    <property type="entry name" value="HELICASE_ATP_BIND_1"/>
    <property type="match status" value="1"/>
</dbReference>
<protein>
    <submittedName>
        <fullName evidence="8">DEAD/DEAH box helicase family protein</fullName>
    </submittedName>
</protein>
<dbReference type="Proteomes" id="UP000553343">
    <property type="component" value="Unassembled WGS sequence"/>
</dbReference>
<dbReference type="InterPro" id="IPR057342">
    <property type="entry name" value="DEXDc_RapA"/>
</dbReference>
<feature type="coiled-coil region" evidence="5">
    <location>
        <begin position="842"/>
        <end position="869"/>
    </location>
</feature>
<dbReference type="SMART" id="SM00490">
    <property type="entry name" value="HELICc"/>
    <property type="match status" value="1"/>
</dbReference>
<evidence type="ECO:0000259" key="7">
    <source>
        <dbReference type="PROSITE" id="PS51194"/>
    </source>
</evidence>
<dbReference type="PROSITE" id="PS51194">
    <property type="entry name" value="HELICASE_CTER"/>
    <property type="match status" value="1"/>
</dbReference>
<gene>
    <name evidence="8" type="ORF">HXW94_05170</name>
</gene>
<dbReference type="Gene3D" id="3.40.50.10810">
    <property type="entry name" value="Tandem AAA-ATPase domain"/>
    <property type="match status" value="1"/>
</dbReference>
<dbReference type="InterPro" id="IPR001650">
    <property type="entry name" value="Helicase_C-like"/>
</dbReference>
<dbReference type="Pfam" id="PF00271">
    <property type="entry name" value="Helicase_C"/>
    <property type="match status" value="1"/>
</dbReference>
<keyword evidence="1" id="KW-0547">Nucleotide-binding</keyword>
<name>A0A850SSK7_9BACT</name>
<keyword evidence="5" id="KW-0175">Coiled coil</keyword>
<evidence type="ECO:0000256" key="2">
    <source>
        <dbReference type="ARBA" id="ARBA00022801"/>
    </source>
</evidence>
<dbReference type="Gene3D" id="3.30.870.10">
    <property type="entry name" value="Endonuclease Chain A"/>
    <property type="match status" value="1"/>
</dbReference>
<dbReference type="Gene3D" id="3.40.50.300">
    <property type="entry name" value="P-loop containing nucleotide triphosphate hydrolases"/>
    <property type="match status" value="1"/>
</dbReference>
<feature type="domain" description="Helicase C-terminal" evidence="7">
    <location>
        <begin position="674"/>
        <end position="845"/>
    </location>
</feature>
<evidence type="ECO:0000256" key="4">
    <source>
        <dbReference type="ARBA" id="ARBA00022840"/>
    </source>
</evidence>
<proteinExistence type="predicted"/>
<dbReference type="InterPro" id="IPR014001">
    <property type="entry name" value="Helicase_ATP-bd"/>
</dbReference>
<dbReference type="RefSeq" id="WP_178365840.1">
    <property type="nucleotide sequence ID" value="NZ_JACADJ010000011.1"/>
</dbReference>
<evidence type="ECO:0000256" key="1">
    <source>
        <dbReference type="ARBA" id="ARBA00022741"/>
    </source>
</evidence>
<keyword evidence="4" id="KW-0067">ATP-binding</keyword>
<comment type="caution">
    <text evidence="8">The sequence shown here is derived from an EMBL/GenBank/DDBJ whole genome shotgun (WGS) entry which is preliminary data.</text>
</comment>
<evidence type="ECO:0000259" key="6">
    <source>
        <dbReference type="PROSITE" id="PS51192"/>
    </source>
</evidence>
<feature type="domain" description="Helicase ATP-binding" evidence="6">
    <location>
        <begin position="239"/>
        <end position="430"/>
    </location>
</feature>
<dbReference type="GO" id="GO:0005524">
    <property type="term" value="F:ATP binding"/>
    <property type="evidence" value="ECO:0007669"/>
    <property type="project" value="UniProtKB-KW"/>
</dbReference>
<sequence length="905" mass="102091">MTLRRFSSRTEPLDTAFLAKALQGASQYFRIAGYFRSSIFELVGEEISKISDVRIICNSELDMADFKIATGRNTALKARWNKIDVEAEALVQKERYKALDQLLTAGNVQIRVVPRELLFLHGKAGVIYYPDGRRTSFIGSVNESKSAFSQNYELIWQDDDAQSADWVEEEFHALWEDGVPLPEAIPAEINRVANRQEVTIDVLKPSQVPAAALAEAPIYRGGEALQPWQRSFVTLFLEHRDIYGQARLLLADEVGVGKTLSMAASALVSALLNDGPVLILSPSTLTLQWQIEMVDKLGIPSAVWSSQKKVWLGPQGQMLSSKGDPAAIKKCPHRIAIISTGLIMHQRDHGDFVKEAGLLLGQKFGTVILDEAHKARAKGGVGEKAAQPNNLLAFMQQIGRRTRHMILGTATPIQTNVRELWDLLGVLNCGADFVLGDSQSPWQSHEQGIPMVTGNINIVSEKEAWQWLSNPLPPASDHAVIQNVREIQGIPSDVFYCTHDFEDLNYMLRNIWLSECLTPEFFKMNNPILRHTVLRKRKQLEDDGLLEKVGVNAHPNRVNPGVYQHRFIDLGIPTNPPFDVAYDQAERFSTLLQKRIQAGGFMKSLMLQRICSSFASGLSTAQKMLQHSISNEDEESTDSVEHILSDMSPAESACLQEIVTQLSRPEAVDHKLNTVKWFLTEFRTEGKTWVEHGCIIFSQYYDTAQWIAEELAKELSEEVVAVYAGLGKSGLFRGREFNAVEREVIKAAVKRRDIRIVVATDAACEGLNLQTLGTLINIDLPWNPSRLEQRLGRIKRFGQARKCVDMLNLVYSGTQDEKIYNVLSERLKDTYDIFGSIPNTIHDDWIDEEEKLKERMDEYMHERKKAQNAFSIKYQATLNPEAHLWERCAQVLSRRDIINKLSEPW</sequence>
<dbReference type="InterPro" id="IPR038718">
    <property type="entry name" value="SNF2-like_sf"/>
</dbReference>
<dbReference type="InterPro" id="IPR025202">
    <property type="entry name" value="PLD-like_dom"/>
</dbReference>
<dbReference type="GO" id="GO:0004386">
    <property type="term" value="F:helicase activity"/>
    <property type="evidence" value="ECO:0007669"/>
    <property type="project" value="UniProtKB-KW"/>
</dbReference>
<evidence type="ECO:0000313" key="9">
    <source>
        <dbReference type="Proteomes" id="UP000553343"/>
    </source>
</evidence>
<evidence type="ECO:0000256" key="5">
    <source>
        <dbReference type="SAM" id="Coils"/>
    </source>
</evidence>
<dbReference type="Pfam" id="PF00176">
    <property type="entry name" value="SNF2-rel_dom"/>
    <property type="match status" value="1"/>
</dbReference>
<dbReference type="Pfam" id="PF13091">
    <property type="entry name" value="PLDc_2"/>
    <property type="match status" value="1"/>
</dbReference>
<organism evidence="8 9">
    <name type="scientific">Desulfobacter latus</name>
    <dbReference type="NCBI Taxonomy" id="2292"/>
    <lineage>
        <taxon>Bacteria</taxon>
        <taxon>Pseudomonadati</taxon>
        <taxon>Thermodesulfobacteriota</taxon>
        <taxon>Desulfobacteria</taxon>
        <taxon>Desulfobacterales</taxon>
        <taxon>Desulfobacteraceae</taxon>
        <taxon>Desulfobacter</taxon>
    </lineage>
</organism>
<dbReference type="InterPro" id="IPR000330">
    <property type="entry name" value="SNF2_N"/>
</dbReference>
<dbReference type="InterPro" id="IPR027417">
    <property type="entry name" value="P-loop_NTPase"/>
</dbReference>
<dbReference type="GO" id="GO:0016787">
    <property type="term" value="F:hydrolase activity"/>
    <property type="evidence" value="ECO:0007669"/>
    <property type="project" value="UniProtKB-KW"/>
</dbReference>
<keyword evidence="3 8" id="KW-0347">Helicase</keyword>
<dbReference type="SMART" id="SM00487">
    <property type="entry name" value="DEXDc"/>
    <property type="match status" value="1"/>
</dbReference>
<accession>A0A850SSK7</accession>
<dbReference type="InterPro" id="IPR049952">
    <property type="entry name" value="PhospholipD-like_anti-phage"/>
</dbReference>
<dbReference type="PANTHER" id="PTHR45766:SF6">
    <property type="entry name" value="SWI_SNF-RELATED MATRIX-ASSOCIATED ACTIN-DEPENDENT REGULATOR OF CHROMATIN SUBFAMILY A-LIKE PROTEIN 1"/>
    <property type="match status" value="1"/>
</dbReference>
<keyword evidence="9" id="KW-1185">Reference proteome</keyword>
<dbReference type="CDD" id="cd18011">
    <property type="entry name" value="DEXDc_RapA"/>
    <property type="match status" value="1"/>
</dbReference>
<dbReference type="EMBL" id="JACADJ010000011">
    <property type="protein sequence ID" value="NWH04384.1"/>
    <property type="molecule type" value="Genomic_DNA"/>
</dbReference>
<dbReference type="NCBIfam" id="NF042964">
    <property type="entry name" value="phospholipD_antiphage"/>
    <property type="match status" value="1"/>
</dbReference>
<dbReference type="PANTHER" id="PTHR45766">
    <property type="entry name" value="DNA ANNEALING HELICASE AND ENDONUCLEASE ZRANB3 FAMILY MEMBER"/>
    <property type="match status" value="1"/>
</dbReference>
<dbReference type="SUPFAM" id="SSF56024">
    <property type="entry name" value="Phospholipase D/nuclease"/>
    <property type="match status" value="1"/>
</dbReference>
<keyword evidence="2" id="KW-0378">Hydrolase</keyword>
<dbReference type="InterPro" id="IPR049730">
    <property type="entry name" value="SNF2/RAD54-like_C"/>
</dbReference>
<evidence type="ECO:0000313" key="8">
    <source>
        <dbReference type="EMBL" id="NWH04384.1"/>
    </source>
</evidence>
<dbReference type="CDD" id="cd18793">
    <property type="entry name" value="SF2_C_SNF"/>
    <property type="match status" value="1"/>
</dbReference>
<evidence type="ECO:0000256" key="3">
    <source>
        <dbReference type="ARBA" id="ARBA00022806"/>
    </source>
</evidence>
<dbReference type="SUPFAM" id="SSF52540">
    <property type="entry name" value="P-loop containing nucleoside triphosphate hydrolases"/>
    <property type="match status" value="2"/>
</dbReference>